<keyword evidence="3" id="KW-0238">DNA-binding</keyword>
<accession>A0A078MXB6</accession>
<evidence type="ECO:0000313" key="6">
    <source>
        <dbReference type="EMBL" id="CEA09466.1"/>
    </source>
</evidence>
<dbReference type="Gene3D" id="1.10.10.10">
    <property type="entry name" value="Winged helix-like DNA-binding domain superfamily/Winged helix DNA-binding domain"/>
    <property type="match status" value="1"/>
</dbReference>
<dbReference type="PATRIC" id="fig|1461584.3.peg.2811"/>
<dbReference type="Pfam" id="PF03466">
    <property type="entry name" value="LysR_substrate"/>
    <property type="match status" value="1"/>
</dbReference>
<organism evidence="6">
    <name type="scientific">Arthrobacter saudimassiliensis</name>
    <dbReference type="NCBI Taxonomy" id="1461584"/>
    <lineage>
        <taxon>Bacteria</taxon>
        <taxon>Bacillati</taxon>
        <taxon>Actinomycetota</taxon>
        <taxon>Actinomycetes</taxon>
        <taxon>Micrococcales</taxon>
        <taxon>Micrococcaceae</taxon>
        <taxon>Arthrobacter</taxon>
    </lineage>
</organism>
<dbReference type="Gene3D" id="3.40.190.10">
    <property type="entry name" value="Periplasmic binding protein-like II"/>
    <property type="match status" value="2"/>
</dbReference>
<dbReference type="InterPro" id="IPR000847">
    <property type="entry name" value="LysR_HTH_N"/>
</dbReference>
<evidence type="ECO:0000256" key="4">
    <source>
        <dbReference type="ARBA" id="ARBA00023163"/>
    </source>
</evidence>
<evidence type="ECO:0000256" key="3">
    <source>
        <dbReference type="ARBA" id="ARBA00023125"/>
    </source>
</evidence>
<evidence type="ECO:0000259" key="5">
    <source>
        <dbReference type="PROSITE" id="PS50931"/>
    </source>
</evidence>
<dbReference type="GO" id="GO:0032993">
    <property type="term" value="C:protein-DNA complex"/>
    <property type="evidence" value="ECO:0007669"/>
    <property type="project" value="TreeGrafter"/>
</dbReference>
<feature type="domain" description="HTH lysR-type" evidence="5">
    <location>
        <begin position="5"/>
        <end position="63"/>
    </location>
</feature>
<gene>
    <name evidence="6" type="primary">oxyR_2</name>
    <name evidence="6" type="ORF">BN1051_02836</name>
</gene>
<keyword evidence="2" id="KW-0805">Transcription regulation</keyword>
<dbReference type="GO" id="GO:0003677">
    <property type="term" value="F:DNA binding"/>
    <property type="evidence" value="ECO:0007669"/>
    <property type="project" value="UniProtKB-KW"/>
</dbReference>
<dbReference type="InterPro" id="IPR036388">
    <property type="entry name" value="WH-like_DNA-bd_sf"/>
</dbReference>
<name>A0A078MXB6_9MICC</name>
<dbReference type="FunFam" id="1.10.10.10:FF:000001">
    <property type="entry name" value="LysR family transcriptional regulator"/>
    <property type="match status" value="1"/>
</dbReference>
<dbReference type="PANTHER" id="PTHR30346">
    <property type="entry name" value="TRANSCRIPTIONAL DUAL REGULATOR HCAR-RELATED"/>
    <property type="match status" value="1"/>
</dbReference>
<reference evidence="6" key="1">
    <citation type="submission" date="2014-07" db="EMBL/GenBank/DDBJ databases">
        <authorList>
            <person name="Urmite Genomes Urmite Genomes"/>
        </authorList>
    </citation>
    <scope>NUCLEOTIDE SEQUENCE</scope>
    <source>
        <strain evidence="6">11W110_air</strain>
    </source>
</reference>
<evidence type="ECO:0000256" key="1">
    <source>
        <dbReference type="ARBA" id="ARBA00009437"/>
    </source>
</evidence>
<evidence type="ECO:0000256" key="2">
    <source>
        <dbReference type="ARBA" id="ARBA00023015"/>
    </source>
</evidence>
<sequence length="320" mass="34885">MSVPLSLRQLEYYRAVVETGSITRAAERLHVSPGGISLAITQLEQELQVQLMIRTRGKGVVVTDAGRSVYDSARRVARSVEDIREVAGSVRTELRGALRIGVFNTLSPWLFPQIAEHFAAEHPAVDLQLNEGPSAELQNGILQGRLDAALLYENHLSSEVEFERLTPVRLQLAVCAGHPLATMDAIPLSYLREESAVLLAMRPATDHVEEILRNAGVAPKVRWRSANVETIRSLVARGLGYTIIMGRPHGDQTYDGRPLVYRPIADDLPPNFIGLATAPGARRMARLDALADYCRHALSTGSLTAPGADGEGQEPLHGRA</sequence>
<comment type="similarity">
    <text evidence="1">Belongs to the LysR transcriptional regulatory family.</text>
</comment>
<protein>
    <submittedName>
        <fullName evidence="6">Hydrogen peroxide-inducible genes activator</fullName>
    </submittedName>
</protein>
<proteinExistence type="inferred from homology"/>
<dbReference type="Pfam" id="PF00126">
    <property type="entry name" value="HTH_1"/>
    <property type="match status" value="1"/>
</dbReference>
<dbReference type="PROSITE" id="PS50931">
    <property type="entry name" value="HTH_LYSR"/>
    <property type="match status" value="1"/>
</dbReference>
<dbReference type="SUPFAM" id="SSF46785">
    <property type="entry name" value="Winged helix' DNA-binding domain"/>
    <property type="match status" value="1"/>
</dbReference>
<dbReference type="GO" id="GO:0003700">
    <property type="term" value="F:DNA-binding transcription factor activity"/>
    <property type="evidence" value="ECO:0007669"/>
    <property type="project" value="InterPro"/>
</dbReference>
<dbReference type="PANTHER" id="PTHR30346:SF0">
    <property type="entry name" value="HCA OPERON TRANSCRIPTIONAL ACTIVATOR HCAR"/>
    <property type="match status" value="1"/>
</dbReference>
<dbReference type="InterPro" id="IPR036390">
    <property type="entry name" value="WH_DNA-bd_sf"/>
</dbReference>
<keyword evidence="4" id="KW-0804">Transcription</keyword>
<dbReference type="SUPFAM" id="SSF53850">
    <property type="entry name" value="Periplasmic binding protein-like II"/>
    <property type="match status" value="1"/>
</dbReference>
<dbReference type="EMBL" id="LN483072">
    <property type="protein sequence ID" value="CEA09466.1"/>
    <property type="molecule type" value="Genomic_DNA"/>
</dbReference>
<dbReference type="AlphaFoldDB" id="A0A078MXB6"/>
<dbReference type="InterPro" id="IPR005119">
    <property type="entry name" value="LysR_subst-bd"/>
</dbReference>